<dbReference type="PANTHER" id="PTHR33065">
    <property type="entry name" value="OS07G0486400 PROTEIN"/>
    <property type="match status" value="1"/>
</dbReference>
<accession>A0A8T0RQX0</accession>
<dbReference type="PANTHER" id="PTHR33065:SF186">
    <property type="entry name" value="OS08G0134900 PROTEIN"/>
    <property type="match status" value="1"/>
</dbReference>
<sequence>MDTDGGNLLPIGTTTGDLINKQNKQVDMDARNHTLPPMDHTPNQKQILDLKSRVFEQMFEDCPYKYLLIQTHTWEEKVVQILHVVRRREFTKRNPKTAEVVHGPLFRDVPSFHYERLDTSFNVISIKVAESDIRYPINIYGTVLARDKNDYRCVYLFKRGRDEPPGHY</sequence>
<name>A0A8T0RQX0_PANVG</name>
<gene>
    <name evidence="2" type="ORF">PVAP13_5NG093300</name>
</gene>
<reference evidence="2" key="1">
    <citation type="submission" date="2020-05" db="EMBL/GenBank/DDBJ databases">
        <title>WGS assembly of Panicum virgatum.</title>
        <authorList>
            <person name="Lovell J.T."/>
            <person name="Jenkins J."/>
            <person name="Shu S."/>
            <person name="Juenger T.E."/>
            <person name="Schmutz J."/>
        </authorList>
    </citation>
    <scope>NUCLEOTIDE SEQUENCE</scope>
    <source>
        <strain evidence="2">AP13</strain>
    </source>
</reference>
<feature type="domain" description="DUF6598" evidence="1">
    <location>
        <begin position="121"/>
        <end position="164"/>
    </location>
</feature>
<dbReference type="EMBL" id="CM029046">
    <property type="protein sequence ID" value="KAG2586939.1"/>
    <property type="molecule type" value="Genomic_DNA"/>
</dbReference>
<dbReference type="Pfam" id="PF20241">
    <property type="entry name" value="DUF6598"/>
    <property type="match status" value="1"/>
</dbReference>
<comment type="caution">
    <text evidence="2">The sequence shown here is derived from an EMBL/GenBank/DDBJ whole genome shotgun (WGS) entry which is preliminary data.</text>
</comment>
<keyword evidence="3" id="KW-1185">Reference proteome</keyword>
<dbReference type="Proteomes" id="UP000823388">
    <property type="component" value="Chromosome 5N"/>
</dbReference>
<dbReference type="InterPro" id="IPR046533">
    <property type="entry name" value="DUF6598"/>
</dbReference>
<dbReference type="AlphaFoldDB" id="A0A8T0RQX0"/>
<protein>
    <recommendedName>
        <fullName evidence="1">DUF6598 domain-containing protein</fullName>
    </recommendedName>
</protein>
<evidence type="ECO:0000259" key="1">
    <source>
        <dbReference type="Pfam" id="PF20241"/>
    </source>
</evidence>
<proteinExistence type="predicted"/>
<organism evidence="2 3">
    <name type="scientific">Panicum virgatum</name>
    <name type="common">Blackwell switchgrass</name>
    <dbReference type="NCBI Taxonomy" id="38727"/>
    <lineage>
        <taxon>Eukaryota</taxon>
        <taxon>Viridiplantae</taxon>
        <taxon>Streptophyta</taxon>
        <taxon>Embryophyta</taxon>
        <taxon>Tracheophyta</taxon>
        <taxon>Spermatophyta</taxon>
        <taxon>Magnoliopsida</taxon>
        <taxon>Liliopsida</taxon>
        <taxon>Poales</taxon>
        <taxon>Poaceae</taxon>
        <taxon>PACMAD clade</taxon>
        <taxon>Panicoideae</taxon>
        <taxon>Panicodae</taxon>
        <taxon>Paniceae</taxon>
        <taxon>Panicinae</taxon>
        <taxon>Panicum</taxon>
        <taxon>Panicum sect. Hiantes</taxon>
    </lineage>
</organism>
<evidence type="ECO:0000313" key="2">
    <source>
        <dbReference type="EMBL" id="KAG2586939.1"/>
    </source>
</evidence>
<evidence type="ECO:0000313" key="3">
    <source>
        <dbReference type="Proteomes" id="UP000823388"/>
    </source>
</evidence>